<dbReference type="Proteomes" id="UP000277582">
    <property type="component" value="Unassembled WGS sequence"/>
</dbReference>
<dbReference type="PANTHER" id="PTHR35039:SF3">
    <property type="entry name" value="3-KETO-L-GULONATE-6-PHOSPHATE DECARBOXYLASE SGBH-RELATED"/>
    <property type="match status" value="1"/>
</dbReference>
<evidence type="ECO:0000313" key="5">
    <source>
        <dbReference type="Proteomes" id="UP000277582"/>
    </source>
</evidence>
<dbReference type="InterPro" id="IPR013785">
    <property type="entry name" value="Aldolase_TIM"/>
</dbReference>
<dbReference type="InterPro" id="IPR001754">
    <property type="entry name" value="OMPdeCOase_dom"/>
</dbReference>
<keyword evidence="1" id="KW-0456">Lyase</keyword>
<protein>
    <recommendedName>
        <fullName evidence="2">Orotidine 5'-phosphate decarboxylase domain-containing protein</fullName>
    </recommendedName>
</protein>
<dbReference type="GO" id="GO:0033982">
    <property type="term" value="F:3-dehydro-L-gulonate-6-phosphate decarboxylase activity"/>
    <property type="evidence" value="ECO:0007669"/>
    <property type="project" value="TreeGrafter"/>
</dbReference>
<proteinExistence type="predicted"/>
<dbReference type="EMBL" id="RCOS01000146">
    <property type="protein sequence ID" value="RSN72616.1"/>
    <property type="molecule type" value="Genomic_DNA"/>
</dbReference>
<dbReference type="Gene3D" id="3.20.20.70">
    <property type="entry name" value="Aldolase class I"/>
    <property type="match status" value="1"/>
</dbReference>
<name>A0A3R9QUS2_9CREN</name>
<dbReference type="PANTHER" id="PTHR35039">
    <property type="entry name" value="3-KETO-L-GULONATE-6-PHOSPHATE DECARBOXYLASE SGBH-RELATED"/>
    <property type="match status" value="1"/>
</dbReference>
<dbReference type="GO" id="GO:0019854">
    <property type="term" value="P:L-ascorbic acid catabolic process"/>
    <property type="evidence" value="ECO:0007669"/>
    <property type="project" value="TreeGrafter"/>
</dbReference>
<evidence type="ECO:0000259" key="2">
    <source>
        <dbReference type="SMART" id="SM00934"/>
    </source>
</evidence>
<reference evidence="3 5" key="1">
    <citation type="submission" date="2018-10" db="EMBL/GenBank/DDBJ databases">
        <title>Co-occurring genomic capacity for anaerobic methane metabolism and dissimilatory sulfite reduction discovered in the Korarchaeota.</title>
        <authorList>
            <person name="Mckay L.J."/>
            <person name="Dlakic M."/>
            <person name="Fields M.W."/>
            <person name="Delmont T.O."/>
            <person name="Eren A.M."/>
            <person name="Jay Z.J."/>
            <person name="Klingelsmith K.B."/>
            <person name="Rusch D.B."/>
            <person name="Inskeep W.P."/>
        </authorList>
    </citation>
    <scope>NUCLEOTIDE SEQUENCE [LARGE SCALE GENOMIC DNA]</scope>
    <source>
        <strain evidence="3 5">MDKW</strain>
    </source>
</reference>
<organism evidence="3 5">
    <name type="scientific">Candidatus Methanodesulfokora washburnensis</name>
    <dbReference type="NCBI Taxonomy" id="2478471"/>
    <lineage>
        <taxon>Archaea</taxon>
        <taxon>Thermoproteota</taxon>
        <taxon>Candidatus Korarchaeia</taxon>
        <taxon>Candidatus Korarchaeia incertae sedis</taxon>
        <taxon>Candidatus Methanodesulfokora</taxon>
    </lineage>
</organism>
<evidence type="ECO:0000313" key="3">
    <source>
        <dbReference type="EMBL" id="RSN72616.1"/>
    </source>
</evidence>
<dbReference type="InterPro" id="IPR011060">
    <property type="entry name" value="RibuloseP-bd_barrel"/>
</dbReference>
<dbReference type="SUPFAM" id="SSF51366">
    <property type="entry name" value="Ribulose-phoshate binding barrel"/>
    <property type="match status" value="1"/>
</dbReference>
<gene>
    <name evidence="3" type="ORF">D6D85_13405</name>
    <name evidence="4" type="ORF">EF810_06840</name>
</gene>
<dbReference type="GO" id="GO:0006207">
    <property type="term" value="P:'de novo' pyrimidine nucleobase biosynthetic process"/>
    <property type="evidence" value="ECO:0007669"/>
    <property type="project" value="InterPro"/>
</dbReference>
<reference evidence="4 6" key="2">
    <citation type="journal article" date="2019" name="Nat. Microbiol.">
        <title>Wide diversity of methane and short-chain alkane metabolisms in uncultured archaea.</title>
        <authorList>
            <person name="Borrel G."/>
            <person name="Adam P.S."/>
            <person name="McKay L.J."/>
            <person name="Chen L.X."/>
            <person name="Sierra-Garcia I.N."/>
            <person name="Sieber C.M."/>
            <person name="Letourneur Q."/>
            <person name="Ghozlane A."/>
            <person name="Andersen G.L."/>
            <person name="Li W.J."/>
            <person name="Hallam S.J."/>
            <person name="Muyzer G."/>
            <person name="de Oliveira V.M."/>
            <person name="Inskeep W.P."/>
            <person name="Banfield J.F."/>
            <person name="Gribaldo S."/>
        </authorList>
    </citation>
    <scope>NUCLEOTIDE SEQUENCE [LARGE SCALE GENOMIC DNA]</scope>
    <source>
        <strain evidence="4">NM4</strain>
    </source>
</reference>
<dbReference type="SMART" id="SM00934">
    <property type="entry name" value="OMPdecase"/>
    <property type="match status" value="1"/>
</dbReference>
<evidence type="ECO:0000313" key="6">
    <source>
        <dbReference type="Proteomes" id="UP000316217"/>
    </source>
</evidence>
<keyword evidence="5" id="KW-1185">Reference proteome</keyword>
<evidence type="ECO:0000256" key="1">
    <source>
        <dbReference type="ARBA" id="ARBA00023239"/>
    </source>
</evidence>
<dbReference type="GO" id="GO:0004590">
    <property type="term" value="F:orotidine-5'-phosphate decarboxylase activity"/>
    <property type="evidence" value="ECO:0007669"/>
    <property type="project" value="InterPro"/>
</dbReference>
<feature type="domain" description="Orotidine 5'-phosphate decarboxylase" evidence="2">
    <location>
        <begin position="30"/>
        <end position="230"/>
    </location>
</feature>
<dbReference type="Pfam" id="PF00215">
    <property type="entry name" value="OMPdecase"/>
    <property type="match status" value="1"/>
</dbReference>
<sequence>MIRIWVPQSLRDLWIILLNGWEESRGLKLEVFLSLDVLTISKAIKIASEAYEEGIRHIEVGTPLIKSEGSRAIRIIRDTFPDAIIFADMKTMDTGGLEAKIAFDNGADISSVMAVAPESTWISAVKEAEIRGKEILLDLLGVNKMNLRDKLKRAEEIGIRRVCLHRGIDEGGTADPSIMRELKKECKILFGAAGGIDEKSALNFLGIADFIMVGRAITGSDNIRESARRILSAVGMR</sequence>
<comment type="caution">
    <text evidence="3">The sequence shown here is derived from an EMBL/GenBank/DDBJ whole genome shotgun (WGS) entry which is preliminary data.</text>
</comment>
<accession>A0A3R9QUS2</accession>
<dbReference type="EMBL" id="RXII01000105">
    <property type="protein sequence ID" value="RZN59447.1"/>
    <property type="molecule type" value="Genomic_DNA"/>
</dbReference>
<dbReference type="Proteomes" id="UP000316217">
    <property type="component" value="Unassembled WGS sequence"/>
</dbReference>
<evidence type="ECO:0000313" key="4">
    <source>
        <dbReference type="EMBL" id="RZN59447.1"/>
    </source>
</evidence>
<dbReference type="AlphaFoldDB" id="A0A3R9QUS2"/>